<feature type="coiled-coil region" evidence="1">
    <location>
        <begin position="212"/>
        <end position="250"/>
    </location>
</feature>
<dbReference type="AlphaFoldDB" id="A0A9N9EQ33"/>
<evidence type="ECO:0000256" key="1">
    <source>
        <dbReference type="SAM" id="Coils"/>
    </source>
</evidence>
<gene>
    <name evidence="4" type="ORF">ALEPTO_LOCUS10937</name>
</gene>
<evidence type="ECO:0000313" key="4">
    <source>
        <dbReference type="EMBL" id="CAG8683708.1"/>
    </source>
</evidence>
<sequence length="588" mass="65387">EINKIISKIDKKLSVELDENYARELLGDIDALKEVKIGLEGLKVEIKKLEESEKNLMVPQSGLRRSNSSTSIAELSEQTMKAAEKYVGLGKGAFPVVGDIAGAGLATLHGVIAVGTKLGEDAMNDGKELAEKGIDVGADLLKGAGSGLVDLTKESMGFGKDAMHVGEKVTVKVIEQGADITKQLVKNFDVLDASKNITDSLTRGIGGEVQAKADSEARIAEANAKAEIAKAQAQAEIAKAQVEAEDYEKLVREKGYKTQQEFEAAVEHIKAEYRGLVDPKTYRDGLGGKTLEQVQTDLNKITELEKRPTLGQLSELTEKNTQLQQQVSDLQQQLENKPELPSPRADTESKAKKIIQTELDKFSNIKIEEIGDEEFLSLLNKFKTMKNWILTGNDEESEAAINKQSELKKITSELSLENLLKNTDLTMVEYIDYEITLKKKTSKKELDKFGYKVVEDIYKQRPKHKYIIDLINEGKEAIKHKNVDLANEVLDDLKFLEKKEKQVFFSKIVEINRLKKEMRPLIQSQQAQIVQTDQQVEKVTNNFEVSCPSRQGSGLGTVAIFSGVLLMVRVGFYCLIKPKKVSLEKKLM</sequence>
<feature type="region of interest" description="Disordered" evidence="2">
    <location>
        <begin position="329"/>
        <end position="350"/>
    </location>
</feature>
<keyword evidence="3" id="KW-0472">Membrane</keyword>
<protein>
    <submittedName>
        <fullName evidence="4">7325_t:CDS:1</fullName>
    </submittedName>
</protein>
<name>A0A9N9EQ33_9GLOM</name>
<keyword evidence="3" id="KW-1133">Transmembrane helix</keyword>
<accession>A0A9N9EQ33</accession>
<keyword evidence="5" id="KW-1185">Reference proteome</keyword>
<keyword evidence="3" id="KW-0812">Transmembrane</keyword>
<dbReference type="Proteomes" id="UP000789508">
    <property type="component" value="Unassembled WGS sequence"/>
</dbReference>
<feature type="non-terminal residue" evidence="4">
    <location>
        <position position="588"/>
    </location>
</feature>
<feature type="transmembrane region" description="Helical" evidence="3">
    <location>
        <begin position="555"/>
        <end position="576"/>
    </location>
</feature>
<organism evidence="4 5">
    <name type="scientific">Ambispora leptoticha</name>
    <dbReference type="NCBI Taxonomy" id="144679"/>
    <lineage>
        <taxon>Eukaryota</taxon>
        <taxon>Fungi</taxon>
        <taxon>Fungi incertae sedis</taxon>
        <taxon>Mucoromycota</taxon>
        <taxon>Glomeromycotina</taxon>
        <taxon>Glomeromycetes</taxon>
        <taxon>Archaeosporales</taxon>
        <taxon>Ambisporaceae</taxon>
        <taxon>Ambispora</taxon>
    </lineage>
</organism>
<comment type="caution">
    <text evidence="4">The sequence shown here is derived from an EMBL/GenBank/DDBJ whole genome shotgun (WGS) entry which is preliminary data.</text>
</comment>
<evidence type="ECO:0000256" key="2">
    <source>
        <dbReference type="SAM" id="MobiDB-lite"/>
    </source>
</evidence>
<evidence type="ECO:0000313" key="5">
    <source>
        <dbReference type="Proteomes" id="UP000789508"/>
    </source>
</evidence>
<reference evidence="4" key="1">
    <citation type="submission" date="2021-06" db="EMBL/GenBank/DDBJ databases">
        <authorList>
            <person name="Kallberg Y."/>
            <person name="Tangrot J."/>
            <person name="Rosling A."/>
        </authorList>
    </citation>
    <scope>NUCLEOTIDE SEQUENCE</scope>
    <source>
        <strain evidence="4">FL130A</strain>
    </source>
</reference>
<keyword evidence="1" id="KW-0175">Coiled coil</keyword>
<proteinExistence type="predicted"/>
<dbReference type="EMBL" id="CAJVPS010014677">
    <property type="protein sequence ID" value="CAG8683708.1"/>
    <property type="molecule type" value="Genomic_DNA"/>
</dbReference>
<evidence type="ECO:0000256" key="3">
    <source>
        <dbReference type="SAM" id="Phobius"/>
    </source>
</evidence>